<evidence type="ECO:0000259" key="2">
    <source>
        <dbReference type="PROSITE" id="PS51677"/>
    </source>
</evidence>
<dbReference type="Proteomes" id="UP001632037">
    <property type="component" value="Unassembled WGS sequence"/>
</dbReference>
<evidence type="ECO:0000313" key="4">
    <source>
        <dbReference type="Proteomes" id="UP001632037"/>
    </source>
</evidence>
<evidence type="ECO:0000256" key="1">
    <source>
        <dbReference type="SAM" id="Phobius"/>
    </source>
</evidence>
<sequence length="327" mass="35899">MIFIVTKEGIASSVAVAMGSRLSIAPLFSLPSLALAAPGDTQIAVSTPAAPQIVGVCLVVAASVFLTSVYLLPRWLLRFVEWNSHPSVLWSVRTSSRVCSLTIDDAPSSATPAILDILRENGVKATFFIISGHIPGNEEVLRRIVREGHSLANHLTEDRASILDELHVFEQKLQECDRAISAFQPAVNEEPPTPEPLETQQLLLEEKGPEAVPPVAEVSKEDIAPVKGKWMRPASGWFTTPMREIVARHGYRICLGSVYPHDAQIRSEIMNSMHLRARTSCGSVIIVHDRSWTVGVLRTALPELTRKFTFVNLDELVACNELKTADK</sequence>
<dbReference type="GO" id="GO:0004099">
    <property type="term" value="F:chitin deacetylase activity"/>
    <property type="evidence" value="ECO:0007669"/>
    <property type="project" value="UniProtKB-ARBA"/>
</dbReference>
<keyword evidence="1" id="KW-1133">Transmembrane helix</keyword>
<dbReference type="Pfam" id="PF01522">
    <property type="entry name" value="Polysacc_deac_1"/>
    <property type="match status" value="1"/>
</dbReference>
<protein>
    <recommendedName>
        <fullName evidence="2">NodB homology domain-containing protein</fullName>
    </recommendedName>
</protein>
<gene>
    <name evidence="3" type="ORF">V7S43_004882</name>
</gene>
<dbReference type="InterPro" id="IPR011330">
    <property type="entry name" value="Glyco_hydro/deAcase_b/a-brl"/>
</dbReference>
<evidence type="ECO:0000313" key="3">
    <source>
        <dbReference type="EMBL" id="KAL3670570.1"/>
    </source>
</evidence>
<keyword evidence="1" id="KW-0472">Membrane</keyword>
<dbReference type="PROSITE" id="PS51677">
    <property type="entry name" value="NODB"/>
    <property type="match status" value="1"/>
</dbReference>
<dbReference type="InterPro" id="IPR050248">
    <property type="entry name" value="Polysacc_deacetylase_ArnD"/>
</dbReference>
<dbReference type="EMBL" id="JBIMZQ010000007">
    <property type="protein sequence ID" value="KAL3670570.1"/>
    <property type="molecule type" value="Genomic_DNA"/>
</dbReference>
<accession>A0ABD3FXT9</accession>
<dbReference type="AlphaFoldDB" id="A0ABD3FXT9"/>
<keyword evidence="4" id="KW-1185">Reference proteome</keyword>
<organism evidence="3 4">
    <name type="scientific">Phytophthora oleae</name>
    <dbReference type="NCBI Taxonomy" id="2107226"/>
    <lineage>
        <taxon>Eukaryota</taxon>
        <taxon>Sar</taxon>
        <taxon>Stramenopiles</taxon>
        <taxon>Oomycota</taxon>
        <taxon>Peronosporomycetes</taxon>
        <taxon>Peronosporales</taxon>
        <taxon>Peronosporaceae</taxon>
        <taxon>Phytophthora</taxon>
    </lineage>
</organism>
<dbReference type="PANTHER" id="PTHR10587">
    <property type="entry name" value="GLYCOSYL TRANSFERASE-RELATED"/>
    <property type="match status" value="1"/>
</dbReference>
<dbReference type="Gene3D" id="3.20.20.370">
    <property type="entry name" value="Glycoside hydrolase/deacetylase"/>
    <property type="match status" value="1"/>
</dbReference>
<reference evidence="3 4" key="1">
    <citation type="submission" date="2024-09" db="EMBL/GenBank/DDBJ databases">
        <title>Genome sequencing and assembly of Phytophthora oleae, isolate VK10A, causative agent of rot of olive drupes.</title>
        <authorList>
            <person name="Conti Taguali S."/>
            <person name="Riolo M."/>
            <person name="La Spada F."/>
            <person name="Cacciola S.O."/>
            <person name="Dionisio G."/>
        </authorList>
    </citation>
    <scope>NUCLEOTIDE SEQUENCE [LARGE SCALE GENOMIC DNA]</scope>
    <source>
        <strain evidence="3 4">VK10A</strain>
    </source>
</reference>
<dbReference type="InterPro" id="IPR002509">
    <property type="entry name" value="NODB_dom"/>
</dbReference>
<feature type="domain" description="NodB homology" evidence="2">
    <location>
        <begin position="97"/>
        <end position="314"/>
    </location>
</feature>
<proteinExistence type="predicted"/>
<dbReference type="CDD" id="cd10958">
    <property type="entry name" value="CE4_NodB_like_2"/>
    <property type="match status" value="1"/>
</dbReference>
<feature type="transmembrane region" description="Helical" evidence="1">
    <location>
        <begin position="52"/>
        <end position="72"/>
    </location>
</feature>
<comment type="caution">
    <text evidence="3">The sequence shown here is derived from an EMBL/GenBank/DDBJ whole genome shotgun (WGS) entry which is preliminary data.</text>
</comment>
<dbReference type="SUPFAM" id="SSF88713">
    <property type="entry name" value="Glycoside hydrolase/deacetylase"/>
    <property type="match status" value="1"/>
</dbReference>
<name>A0ABD3FXT9_9STRA</name>
<dbReference type="PANTHER" id="PTHR10587:SF137">
    <property type="entry name" value="4-DEOXY-4-FORMAMIDO-L-ARABINOSE-PHOSPHOUNDECAPRENOL DEFORMYLASE ARND-RELATED"/>
    <property type="match status" value="1"/>
</dbReference>
<keyword evidence="1" id="KW-0812">Transmembrane</keyword>